<dbReference type="InterPro" id="IPR025335">
    <property type="entry name" value="DUF4241"/>
</dbReference>
<keyword evidence="3" id="KW-1185">Reference proteome</keyword>
<gene>
    <name evidence="2" type="ORF">O1G22_21370</name>
</gene>
<evidence type="ECO:0000313" key="3">
    <source>
        <dbReference type="Proteomes" id="UP001212326"/>
    </source>
</evidence>
<name>A0ABY7P8P1_9ACTN</name>
<feature type="compositionally biased region" description="Low complexity" evidence="1">
    <location>
        <begin position="184"/>
        <end position="199"/>
    </location>
</feature>
<evidence type="ECO:0000256" key="1">
    <source>
        <dbReference type="SAM" id="MobiDB-lite"/>
    </source>
</evidence>
<protein>
    <submittedName>
        <fullName evidence="2">DUF4241 domain-containing protein</fullName>
    </submittedName>
</protein>
<proteinExistence type="predicted"/>
<dbReference type="EMBL" id="CP115300">
    <property type="protein sequence ID" value="WBO65201.1"/>
    <property type="molecule type" value="Genomic_DNA"/>
</dbReference>
<feature type="region of interest" description="Disordered" evidence="1">
    <location>
        <begin position="124"/>
        <end position="205"/>
    </location>
</feature>
<accession>A0ABY7P8P1</accession>
<organism evidence="2 3">
    <name type="scientific">Streptomyces camelliae</name>
    <dbReference type="NCBI Taxonomy" id="3004093"/>
    <lineage>
        <taxon>Bacteria</taxon>
        <taxon>Bacillati</taxon>
        <taxon>Actinomycetota</taxon>
        <taxon>Actinomycetes</taxon>
        <taxon>Kitasatosporales</taxon>
        <taxon>Streptomycetaceae</taxon>
        <taxon>Streptomyces</taxon>
    </lineage>
</organism>
<reference evidence="2 3" key="1">
    <citation type="submission" date="2022-12" db="EMBL/GenBank/DDBJ databases">
        <authorList>
            <person name="Mo P."/>
        </authorList>
    </citation>
    <scope>NUCLEOTIDE SEQUENCE [LARGE SCALE GENOMIC DNA]</scope>
    <source>
        <strain evidence="2 3">HUAS 2-6</strain>
    </source>
</reference>
<feature type="compositionally biased region" description="Basic and acidic residues" evidence="1">
    <location>
        <begin position="143"/>
        <end position="158"/>
    </location>
</feature>
<dbReference type="Pfam" id="PF14025">
    <property type="entry name" value="DUF4241"/>
    <property type="match status" value="1"/>
</dbReference>
<evidence type="ECO:0000313" key="2">
    <source>
        <dbReference type="EMBL" id="WBO65201.1"/>
    </source>
</evidence>
<dbReference type="Proteomes" id="UP001212326">
    <property type="component" value="Chromosome"/>
</dbReference>
<dbReference type="RefSeq" id="WP_270082803.1">
    <property type="nucleotide sequence ID" value="NZ_CP115300.1"/>
</dbReference>
<sequence length="429" mass="46905">MADDGRTALVSYAKGWDLSSRSALEPLSRSEAEARDRADEPYVMVHRVPGRTVPVEVHLVAWGDHYVGVWAYDERGRRTQELDWRLLEPGRLLLRRRAQWRYDSLDQAEFAKDVWRTRTDLGPDGRGRTACEPQGALGPSRHGRAEVPEVDRRRDRAEFGVGGVGSPLLSEPSLRGRHADGPEATPEASPADGAAAAPFPWLPPRPAAPPHLSELFRPGTRVATKDQPEMTVHAVREIAVLRVPSGRLAVACPLTTDDGRQRELRERIPPGAYPLQEAVLSYELEYAGEVFPVEEGAAVRLLIDEEPAATWELALAEGEDARLLRDDEAYGFPTDAALGSFADAAAWSVLADKYRRYSMEGEEDAGEPIADSSYVRTSDSATGGDLIHFPTGGDGVWPVWLGRSAAGKPVAIAVACVYLPDLRILGAVR</sequence>